<evidence type="ECO:0000313" key="3">
    <source>
        <dbReference type="EMBL" id="CAF1356690.1"/>
    </source>
</evidence>
<name>A0A815HT05_9BILA</name>
<reference evidence="3" key="1">
    <citation type="submission" date="2021-02" db="EMBL/GenBank/DDBJ databases">
        <authorList>
            <person name="Nowell W R."/>
        </authorList>
    </citation>
    <scope>NUCLEOTIDE SEQUENCE</scope>
</reference>
<evidence type="ECO:0000313" key="4">
    <source>
        <dbReference type="EMBL" id="CAF4133750.1"/>
    </source>
</evidence>
<dbReference type="Proteomes" id="UP000663829">
    <property type="component" value="Unassembled WGS sequence"/>
</dbReference>
<dbReference type="EMBL" id="CAJNOQ010015171">
    <property type="protein sequence ID" value="CAF1356690.1"/>
    <property type="molecule type" value="Genomic_DNA"/>
</dbReference>
<dbReference type="EMBL" id="CAJOBA010042472">
    <property type="protein sequence ID" value="CAF4133750.1"/>
    <property type="molecule type" value="Genomic_DNA"/>
</dbReference>
<dbReference type="EMBL" id="CAJOBC010067343">
    <property type="protein sequence ID" value="CAF4230928.1"/>
    <property type="molecule type" value="Genomic_DNA"/>
</dbReference>
<proteinExistence type="predicted"/>
<evidence type="ECO:0000313" key="6">
    <source>
        <dbReference type="Proteomes" id="UP000663829"/>
    </source>
</evidence>
<dbReference type="AlphaFoldDB" id="A0A815HT05"/>
<evidence type="ECO:0000313" key="5">
    <source>
        <dbReference type="EMBL" id="CAF4230928.1"/>
    </source>
</evidence>
<accession>A0A815HT05</accession>
<dbReference type="EMBL" id="CAJNOK010020865">
    <property type="protein sequence ID" value="CAF1323224.1"/>
    <property type="molecule type" value="Genomic_DNA"/>
</dbReference>
<dbReference type="Proteomes" id="UP000677228">
    <property type="component" value="Unassembled WGS sequence"/>
</dbReference>
<keyword evidence="6" id="KW-1185">Reference proteome</keyword>
<evidence type="ECO:0000256" key="1">
    <source>
        <dbReference type="SAM" id="MobiDB-lite"/>
    </source>
</evidence>
<evidence type="ECO:0000313" key="2">
    <source>
        <dbReference type="EMBL" id="CAF1323224.1"/>
    </source>
</evidence>
<comment type="caution">
    <text evidence="3">The sequence shown here is derived from an EMBL/GenBank/DDBJ whole genome shotgun (WGS) entry which is preliminary data.</text>
</comment>
<feature type="compositionally biased region" description="Basic and acidic residues" evidence="1">
    <location>
        <begin position="1"/>
        <end position="14"/>
    </location>
</feature>
<dbReference type="Proteomes" id="UP000681722">
    <property type="component" value="Unassembled WGS sequence"/>
</dbReference>
<dbReference type="Proteomes" id="UP000682733">
    <property type="component" value="Unassembled WGS sequence"/>
</dbReference>
<organism evidence="3 6">
    <name type="scientific">Didymodactylos carnosus</name>
    <dbReference type="NCBI Taxonomy" id="1234261"/>
    <lineage>
        <taxon>Eukaryota</taxon>
        <taxon>Metazoa</taxon>
        <taxon>Spiralia</taxon>
        <taxon>Gnathifera</taxon>
        <taxon>Rotifera</taxon>
        <taxon>Eurotatoria</taxon>
        <taxon>Bdelloidea</taxon>
        <taxon>Philodinida</taxon>
        <taxon>Philodinidae</taxon>
        <taxon>Didymodactylos</taxon>
    </lineage>
</organism>
<feature type="region of interest" description="Disordered" evidence="1">
    <location>
        <begin position="1"/>
        <end position="32"/>
    </location>
</feature>
<protein>
    <submittedName>
        <fullName evidence="3">Uncharacterized protein</fullName>
    </submittedName>
</protein>
<sequence>MEHRQSAEPQERSQPKILVEMNDFDSSTATDGQRLSHNCYFELISRAVGYGEILTKMSTDSEEVELMLERTVLQENSEKITEERSVRFVYEDYFNPVLLEVAKHNLSFENLKNVCHKYDKSNT</sequence>
<gene>
    <name evidence="3" type="ORF">GPM918_LOCUS31174</name>
    <name evidence="2" type="ORF">OVA965_LOCUS29539</name>
    <name evidence="5" type="ORF">SRO942_LOCUS31810</name>
    <name evidence="4" type="ORF">TMI583_LOCUS30315</name>
</gene>